<comment type="caution">
    <text evidence="2">The sequence shown here is derived from an EMBL/GenBank/DDBJ whole genome shotgun (WGS) entry which is preliminary data.</text>
</comment>
<dbReference type="EMBL" id="ACFH01000004">
    <property type="protein sequence ID" value="EEH67047.1"/>
    <property type="molecule type" value="Genomic_DNA"/>
</dbReference>
<sequence length="87" mass="8944">GVLPGLLLGSQSQRVPGGGGGDDTLGLGLQHGRRVCGLGRCGRVAPLHLKGGQVGGLPLLHEPEHESGDLLQGVAKHLLLNRLHPRS</sequence>
<keyword evidence="3" id="KW-1185">Reference proteome</keyword>
<feature type="non-terminal residue" evidence="2">
    <location>
        <position position="1"/>
    </location>
</feature>
<evidence type="ECO:0000313" key="2">
    <source>
        <dbReference type="EMBL" id="EEH67047.1"/>
    </source>
</evidence>
<name>C0W2E4_9ACTO</name>
<protein>
    <submittedName>
        <fullName evidence="2">Uncharacterized protein</fullName>
    </submittedName>
</protein>
<dbReference type="HOGENOM" id="CLU_2488448_0_0_11"/>
<proteinExistence type="predicted"/>
<dbReference type="Proteomes" id="UP000004778">
    <property type="component" value="Unassembled WGS sequence"/>
</dbReference>
<dbReference type="AlphaFoldDB" id="C0W2E4"/>
<evidence type="ECO:0000256" key="1">
    <source>
        <dbReference type="SAM" id="MobiDB-lite"/>
    </source>
</evidence>
<gene>
    <name evidence="2" type="ORF">HMPREF0058_0038</name>
</gene>
<reference evidence="2 3" key="1">
    <citation type="submission" date="2009-01" db="EMBL/GenBank/DDBJ databases">
        <authorList>
            <person name="Qin X."/>
            <person name="Bachman B."/>
            <person name="Battles P."/>
            <person name="Bell A."/>
            <person name="Bess C."/>
            <person name="Bickham C."/>
            <person name="Chaboub L."/>
            <person name="Chen D."/>
            <person name="Coyle M."/>
            <person name="Deiros D.R."/>
            <person name="Dinh H."/>
            <person name="Forbes L."/>
            <person name="Fowler G."/>
            <person name="Francisco L."/>
            <person name="Fu Q."/>
            <person name="Gubbala S."/>
            <person name="Hale W."/>
            <person name="Han Y."/>
            <person name="Hemphill L."/>
            <person name="Highlander S.K."/>
            <person name="Hirani K."/>
            <person name="Hogues M."/>
            <person name="Jackson L."/>
            <person name="Jakkamsetti A."/>
            <person name="Javaid M."/>
            <person name="Jiang H."/>
            <person name="Korchina V."/>
            <person name="Kovar C."/>
            <person name="Lara F."/>
            <person name="Lee S."/>
            <person name="Mata R."/>
            <person name="Mathew T."/>
            <person name="Moen C."/>
            <person name="Morales K."/>
            <person name="Munidasa M."/>
            <person name="Nazareth L."/>
            <person name="Ngo R."/>
            <person name="Nguyen L."/>
            <person name="Okwuonu G."/>
            <person name="Ongeri F."/>
            <person name="Patil S."/>
            <person name="Petrosino J."/>
            <person name="Pham C."/>
            <person name="Pham P."/>
            <person name="Pu L.-L."/>
            <person name="Puazo M."/>
            <person name="Raj R."/>
            <person name="Reid J."/>
            <person name="Rouhana J."/>
            <person name="Saada N."/>
            <person name="Shang Y."/>
            <person name="Simmons D."/>
            <person name="Thornton R."/>
            <person name="Warren J."/>
            <person name="Weissenberger G."/>
            <person name="Zhang J."/>
            <person name="Zhang L."/>
            <person name="Zhou C."/>
            <person name="Zhu D."/>
            <person name="Muzny D."/>
            <person name="Worley K."/>
            <person name="Gibbs R."/>
        </authorList>
    </citation>
    <scope>NUCLEOTIDE SEQUENCE [LARGE SCALE GENOMIC DNA]</scope>
    <source>
        <strain evidence="2 3">DSM 15434</strain>
    </source>
</reference>
<accession>C0W2E4</accession>
<feature type="region of interest" description="Disordered" evidence="1">
    <location>
        <begin position="1"/>
        <end position="26"/>
    </location>
</feature>
<evidence type="ECO:0000313" key="3">
    <source>
        <dbReference type="Proteomes" id="UP000004778"/>
    </source>
</evidence>
<organism evidence="2 3">
    <name type="scientific">Actinomyces urogenitalis DSM 15434</name>
    <dbReference type="NCBI Taxonomy" id="525246"/>
    <lineage>
        <taxon>Bacteria</taxon>
        <taxon>Bacillati</taxon>
        <taxon>Actinomycetota</taxon>
        <taxon>Actinomycetes</taxon>
        <taxon>Actinomycetales</taxon>
        <taxon>Actinomycetaceae</taxon>
        <taxon>Actinomyces</taxon>
    </lineage>
</organism>